<evidence type="ECO:0000313" key="2">
    <source>
        <dbReference type="EMBL" id="MDW0113791.1"/>
    </source>
</evidence>
<evidence type="ECO:0000259" key="1">
    <source>
        <dbReference type="Pfam" id="PF12961"/>
    </source>
</evidence>
<dbReference type="EMBL" id="JAUBDI010000010">
    <property type="protein sequence ID" value="MDW0113791.1"/>
    <property type="molecule type" value="Genomic_DNA"/>
</dbReference>
<dbReference type="Gene3D" id="2.30.130.30">
    <property type="entry name" value="Hypothetical protein"/>
    <property type="match status" value="1"/>
</dbReference>
<accession>A0ABU4GA13</accession>
<keyword evidence="3" id="KW-1185">Reference proteome</keyword>
<evidence type="ECO:0000313" key="3">
    <source>
        <dbReference type="Proteomes" id="UP001282284"/>
    </source>
</evidence>
<organism evidence="2 3">
    <name type="scientific">Sporosarcina saromensis</name>
    <dbReference type="NCBI Taxonomy" id="359365"/>
    <lineage>
        <taxon>Bacteria</taxon>
        <taxon>Bacillati</taxon>
        <taxon>Bacillota</taxon>
        <taxon>Bacilli</taxon>
        <taxon>Bacillales</taxon>
        <taxon>Caryophanaceae</taxon>
        <taxon>Sporosarcina</taxon>
    </lineage>
</organism>
<gene>
    <name evidence="2" type="ORF">QT711_11385</name>
</gene>
<proteinExistence type="predicted"/>
<dbReference type="Proteomes" id="UP001282284">
    <property type="component" value="Unassembled WGS sequence"/>
</dbReference>
<dbReference type="InterPro" id="IPR039440">
    <property type="entry name" value="DUF3850"/>
</dbReference>
<dbReference type="Pfam" id="PF12961">
    <property type="entry name" value="DUF3850"/>
    <property type="match status" value="1"/>
</dbReference>
<dbReference type="InterPro" id="IPR015947">
    <property type="entry name" value="PUA-like_sf"/>
</dbReference>
<comment type="caution">
    <text evidence="2">The sequence shown here is derived from an EMBL/GenBank/DDBJ whole genome shotgun (WGS) entry which is preliminary data.</text>
</comment>
<protein>
    <submittedName>
        <fullName evidence="2">DUF3850 domain-containing protein</fullName>
    </submittedName>
</protein>
<feature type="domain" description="DUF3850" evidence="1">
    <location>
        <begin position="7"/>
        <end position="78"/>
    </location>
</feature>
<name>A0ABU4GA13_9BACL</name>
<dbReference type="SUPFAM" id="SSF88697">
    <property type="entry name" value="PUA domain-like"/>
    <property type="match status" value="1"/>
</dbReference>
<reference evidence="2 3" key="1">
    <citation type="submission" date="2023-06" db="EMBL/GenBank/DDBJ databases">
        <title>Sporosarcina sp. nov., isolated from Korean traditional fermented seafood 'Jeotgal'.</title>
        <authorList>
            <person name="Yang A.I."/>
            <person name="Shin N.-R."/>
        </authorList>
    </citation>
    <scope>NUCLEOTIDE SEQUENCE [LARGE SCALE GENOMIC DNA]</scope>
    <source>
        <strain evidence="2 3">KCTC13119</strain>
    </source>
</reference>
<sequence length="82" mass="9628">MDDALRIHRLKIMPEYFKAVASKAKRFEIRKNDRDYKIGDGLLLREFKDDDYTGNEINAVITYMTDYEQKKGYVVMGIEVCA</sequence>